<evidence type="ECO:0000313" key="3">
    <source>
        <dbReference type="Proteomes" id="UP000248925"/>
    </source>
</evidence>
<comment type="caution">
    <text evidence="2">The sequence shown here is derived from an EMBL/GenBank/DDBJ whole genome shotgun (WGS) entry which is preliminary data.</text>
</comment>
<reference evidence="2 3" key="1">
    <citation type="journal article" date="2018" name="Sci. Rep.">
        <title>Rhizobium tumorigenes sp. nov., a novel plant tumorigenic bacterium isolated from cane gall tumors on thornless blackberry.</title>
        <authorList>
            <person name="Kuzmanovi N."/>
            <person name="Smalla K."/>
            <person name="Gronow S."/>
            <person name="PuBawska J."/>
        </authorList>
    </citation>
    <scope>NUCLEOTIDE SEQUENCE [LARGE SCALE GENOMIC DNA]</scope>
    <source>
        <strain evidence="2 3">CCBAU 85046</strain>
    </source>
</reference>
<protein>
    <submittedName>
        <fullName evidence="2">Uncharacterized protein</fullName>
    </submittedName>
</protein>
<organism evidence="2 3">
    <name type="scientific">Rhizobium tubonense</name>
    <dbReference type="NCBI Taxonomy" id="484088"/>
    <lineage>
        <taxon>Bacteria</taxon>
        <taxon>Pseudomonadati</taxon>
        <taxon>Pseudomonadota</taxon>
        <taxon>Alphaproteobacteria</taxon>
        <taxon>Hyphomicrobiales</taxon>
        <taxon>Rhizobiaceae</taxon>
        <taxon>Rhizobium/Agrobacterium group</taxon>
        <taxon>Rhizobium</taxon>
    </lineage>
</organism>
<gene>
    <name evidence="2" type="ORF">CPY51_03985</name>
</gene>
<dbReference type="EMBL" id="PCDP01000002">
    <property type="protein sequence ID" value="PZM16483.1"/>
    <property type="molecule type" value="Genomic_DNA"/>
</dbReference>
<feature type="coiled-coil region" evidence="1">
    <location>
        <begin position="6"/>
        <end position="36"/>
    </location>
</feature>
<proteinExistence type="predicted"/>
<keyword evidence="1" id="KW-0175">Coiled coil</keyword>
<accession>A0A2W4F3H4</accession>
<dbReference type="Proteomes" id="UP000248925">
    <property type="component" value="Unassembled WGS sequence"/>
</dbReference>
<dbReference type="AlphaFoldDB" id="A0A2W4F3H4"/>
<sequence length="96" mass="10722">MPISSFTNVKEAKMTIEQHIEELRAELRNAPALEERRQIKAELNAATEELAVLLKYLPPTRRHFAMAFANVARSTGAITADRLNTHSPTDKTPALP</sequence>
<evidence type="ECO:0000313" key="2">
    <source>
        <dbReference type="EMBL" id="PZM16483.1"/>
    </source>
</evidence>
<evidence type="ECO:0000256" key="1">
    <source>
        <dbReference type="SAM" id="Coils"/>
    </source>
</evidence>
<keyword evidence="3" id="KW-1185">Reference proteome</keyword>
<name>A0A2W4F3H4_9HYPH</name>